<dbReference type="InterPro" id="IPR006502">
    <property type="entry name" value="PDDEXK-like"/>
</dbReference>
<dbReference type="Proteomes" id="UP001445335">
    <property type="component" value="Unassembled WGS sequence"/>
</dbReference>
<dbReference type="Pfam" id="PF04720">
    <property type="entry name" value="PDDEXK_6"/>
    <property type="match status" value="1"/>
</dbReference>
<dbReference type="EMBL" id="JALJOU010000068">
    <property type="protein sequence ID" value="KAK9826123.1"/>
    <property type="molecule type" value="Genomic_DNA"/>
</dbReference>
<accession>A0AAW1QXU8</accession>
<comment type="caution">
    <text evidence="1">The sequence shown here is derived from an EMBL/GenBank/DDBJ whole genome shotgun (WGS) entry which is preliminary data.</text>
</comment>
<name>A0AAW1QXU8_9CHLO</name>
<keyword evidence="2" id="KW-1185">Reference proteome</keyword>
<gene>
    <name evidence="1" type="ORF">WJX81_006119</name>
</gene>
<protein>
    <submittedName>
        <fullName evidence="1">Uncharacterized protein</fullName>
    </submittedName>
</protein>
<dbReference type="PANTHER" id="PTHR31579">
    <property type="entry name" value="OS03G0796600 PROTEIN"/>
    <property type="match status" value="1"/>
</dbReference>
<reference evidence="1 2" key="1">
    <citation type="journal article" date="2024" name="Nat. Commun.">
        <title>Phylogenomics reveals the evolutionary origins of lichenization in chlorophyte algae.</title>
        <authorList>
            <person name="Puginier C."/>
            <person name="Libourel C."/>
            <person name="Otte J."/>
            <person name="Skaloud P."/>
            <person name="Haon M."/>
            <person name="Grisel S."/>
            <person name="Petersen M."/>
            <person name="Berrin J.G."/>
            <person name="Delaux P.M."/>
            <person name="Dal Grande F."/>
            <person name="Keller J."/>
        </authorList>
    </citation>
    <scope>NUCLEOTIDE SEQUENCE [LARGE SCALE GENOMIC DNA]</scope>
    <source>
        <strain evidence="1 2">SAG 245.80</strain>
    </source>
</reference>
<dbReference type="PANTHER" id="PTHR31579:SF1">
    <property type="entry name" value="OS03G0796600 PROTEIN"/>
    <property type="match status" value="1"/>
</dbReference>
<sequence>MSSGSFGSLAKDTAAHAAVNIEADGTVSPASELLFSFERSQSCHQLKGGADEDAANFARKGSAGDLQHIVALGRPATAFEHEVLEAVRSLKPACTTAEGFSVETLHAKLQAAGYIVELKHNGECAARSTGRRCLENLHHTYIVCRGSLADAVTVNSIVEAQLLENFEIGQPTSAYRALMQAAPVEFVGSPARLRALVEVLSAGMAATFAAQALPLPPWRRAC</sequence>
<dbReference type="AlphaFoldDB" id="A0AAW1QXU8"/>
<evidence type="ECO:0000313" key="1">
    <source>
        <dbReference type="EMBL" id="KAK9826123.1"/>
    </source>
</evidence>
<organism evidence="1 2">
    <name type="scientific">Elliptochloris bilobata</name>
    <dbReference type="NCBI Taxonomy" id="381761"/>
    <lineage>
        <taxon>Eukaryota</taxon>
        <taxon>Viridiplantae</taxon>
        <taxon>Chlorophyta</taxon>
        <taxon>core chlorophytes</taxon>
        <taxon>Trebouxiophyceae</taxon>
        <taxon>Trebouxiophyceae incertae sedis</taxon>
        <taxon>Elliptochloris clade</taxon>
        <taxon>Elliptochloris</taxon>
    </lineage>
</organism>
<evidence type="ECO:0000313" key="2">
    <source>
        <dbReference type="Proteomes" id="UP001445335"/>
    </source>
</evidence>
<proteinExistence type="predicted"/>